<dbReference type="Pfam" id="PF00196">
    <property type="entry name" value="GerE"/>
    <property type="match status" value="1"/>
</dbReference>
<dbReference type="GO" id="GO:0006355">
    <property type="term" value="P:regulation of DNA-templated transcription"/>
    <property type="evidence" value="ECO:0007669"/>
    <property type="project" value="InterPro"/>
</dbReference>
<dbReference type="RefSeq" id="WP_013739347.1">
    <property type="nucleotide sequence ID" value="NC_015436.1"/>
</dbReference>
<name>F4GLI1_PARC1</name>
<sequence>MKKFIIVDDHPLYRKGVSLLIEQRLGLECVGESSTVAEATDMIAKTLPYLAIIDISLQNGSGLDLVSSARTSWPALKILVLSMHDENLYGERAVRSGAKGYVMKHETPERLIDAITDVLAGRLAISDNLRNRLVENISSGLRSSIDPRIALTNRELEIFSLIGKGYGASDIATRLNLSVKTINAHQDRMKNRLGLLTAGELRRLAFDWIAGNI</sequence>
<keyword evidence="3" id="KW-0238">DNA-binding</keyword>
<keyword evidence="8" id="KW-1185">Reference proteome</keyword>
<dbReference type="Pfam" id="PF00072">
    <property type="entry name" value="Response_reg"/>
    <property type="match status" value="1"/>
</dbReference>
<dbReference type="InterPro" id="IPR001789">
    <property type="entry name" value="Sig_transdc_resp-reg_receiver"/>
</dbReference>
<dbReference type="KEGG" id="scc:Spico_0725"/>
<dbReference type="SUPFAM" id="SSF46894">
    <property type="entry name" value="C-terminal effector domain of the bipartite response regulators"/>
    <property type="match status" value="1"/>
</dbReference>
<dbReference type="OrthoDB" id="9779069at2"/>
<evidence type="ECO:0000313" key="7">
    <source>
        <dbReference type="EMBL" id="AEC01951.1"/>
    </source>
</evidence>
<dbReference type="InterPro" id="IPR058245">
    <property type="entry name" value="NreC/VraR/RcsB-like_REC"/>
</dbReference>
<proteinExistence type="predicted"/>
<dbReference type="PROSITE" id="PS50110">
    <property type="entry name" value="RESPONSE_REGULATORY"/>
    <property type="match status" value="1"/>
</dbReference>
<keyword evidence="1 5" id="KW-0597">Phosphoprotein</keyword>
<dbReference type="InterPro" id="IPR016032">
    <property type="entry name" value="Sig_transdc_resp-reg_C-effctor"/>
</dbReference>
<dbReference type="InterPro" id="IPR039420">
    <property type="entry name" value="WalR-like"/>
</dbReference>
<keyword evidence="2" id="KW-0805">Transcription regulation</keyword>
<dbReference type="HOGENOM" id="CLU_000445_90_1_12"/>
<reference evidence="8" key="1">
    <citation type="submission" date="2011-04" db="EMBL/GenBank/DDBJ databases">
        <title>The complete genome of Spirochaeta coccoides DSM 17374.</title>
        <authorList>
            <person name="Lucas S."/>
            <person name="Copeland A."/>
            <person name="Lapidus A."/>
            <person name="Bruce D."/>
            <person name="Goodwin L."/>
            <person name="Pitluck S."/>
            <person name="Peters L."/>
            <person name="Kyrpides N."/>
            <person name="Mavromatis K."/>
            <person name="Pagani I."/>
            <person name="Ivanova N."/>
            <person name="Ovchinnikova G."/>
            <person name="Lu M."/>
            <person name="Detter J.C."/>
            <person name="Tapia R."/>
            <person name="Han C."/>
            <person name="Land M."/>
            <person name="Hauser L."/>
            <person name="Markowitz V."/>
            <person name="Cheng J.-F."/>
            <person name="Hugenholtz P."/>
            <person name="Woyke T."/>
            <person name="Wu D."/>
            <person name="Spring S."/>
            <person name="Schroeder M."/>
            <person name="Brambilla E."/>
            <person name="Klenk H.-P."/>
            <person name="Eisen J.A."/>
        </authorList>
    </citation>
    <scope>NUCLEOTIDE SEQUENCE [LARGE SCALE GENOMIC DNA]</scope>
    <source>
        <strain evidence="8">ATCC BAA-1237 / DSM 17374 / SPN1</strain>
    </source>
</reference>
<reference evidence="7 8" key="2">
    <citation type="journal article" date="2012" name="Stand. Genomic Sci.">
        <title>Complete genome sequence of the termite hindgut bacterium Spirochaeta coccoides type strain (SPN1(T)), reclassification in the genus Sphaerochaeta as Sphaerochaeta coccoides comb. nov. and emendations of the family Spirochaetaceae and the genus Sphaerochaeta.</title>
        <authorList>
            <person name="Abt B."/>
            <person name="Han C."/>
            <person name="Scheuner C."/>
            <person name="Lu M."/>
            <person name="Lapidus A."/>
            <person name="Nolan M."/>
            <person name="Lucas S."/>
            <person name="Hammon N."/>
            <person name="Deshpande S."/>
            <person name="Cheng J.F."/>
            <person name="Tapia R."/>
            <person name="Goodwin L.A."/>
            <person name="Pitluck S."/>
            <person name="Liolios K."/>
            <person name="Pagani I."/>
            <person name="Ivanova N."/>
            <person name="Mavromatis K."/>
            <person name="Mikhailova N."/>
            <person name="Huntemann M."/>
            <person name="Pati A."/>
            <person name="Chen A."/>
            <person name="Palaniappan K."/>
            <person name="Land M."/>
            <person name="Hauser L."/>
            <person name="Brambilla E.M."/>
            <person name="Rohde M."/>
            <person name="Spring S."/>
            <person name="Gronow S."/>
            <person name="Goker M."/>
            <person name="Woyke T."/>
            <person name="Bristow J."/>
            <person name="Eisen J.A."/>
            <person name="Markowitz V."/>
            <person name="Hugenholtz P."/>
            <person name="Kyrpides N.C."/>
            <person name="Klenk H.P."/>
            <person name="Detter J.C."/>
        </authorList>
    </citation>
    <scope>NUCLEOTIDE SEQUENCE [LARGE SCALE GENOMIC DNA]</scope>
    <source>
        <strain evidence="8">ATCC BAA-1237 / DSM 17374 / SPN1</strain>
    </source>
</reference>
<gene>
    <name evidence="7" type="ordered locus">Spico_0725</name>
</gene>
<dbReference type="eggNOG" id="COG2197">
    <property type="taxonomic scope" value="Bacteria"/>
</dbReference>
<dbReference type="SMART" id="SM00448">
    <property type="entry name" value="REC"/>
    <property type="match status" value="1"/>
</dbReference>
<evidence type="ECO:0000256" key="2">
    <source>
        <dbReference type="ARBA" id="ARBA00023015"/>
    </source>
</evidence>
<dbReference type="STRING" id="760011.Spico_0725"/>
<dbReference type="PANTHER" id="PTHR43214">
    <property type="entry name" value="TWO-COMPONENT RESPONSE REGULATOR"/>
    <property type="match status" value="1"/>
</dbReference>
<dbReference type="CDD" id="cd17535">
    <property type="entry name" value="REC_NarL-like"/>
    <property type="match status" value="1"/>
</dbReference>
<keyword evidence="4" id="KW-0804">Transcription</keyword>
<evidence type="ECO:0000256" key="5">
    <source>
        <dbReference type="PROSITE-ProRule" id="PRU00169"/>
    </source>
</evidence>
<dbReference type="PANTHER" id="PTHR43214:SF41">
    <property type="entry name" value="NITRATE_NITRITE RESPONSE REGULATOR PROTEIN NARP"/>
    <property type="match status" value="1"/>
</dbReference>
<dbReference type="AlphaFoldDB" id="F4GLI1"/>
<dbReference type="InterPro" id="IPR011006">
    <property type="entry name" value="CheY-like_superfamily"/>
</dbReference>
<dbReference type="InterPro" id="IPR000792">
    <property type="entry name" value="Tscrpt_reg_LuxR_C"/>
</dbReference>
<dbReference type="PROSITE" id="PS00622">
    <property type="entry name" value="HTH_LUXR_1"/>
    <property type="match status" value="1"/>
</dbReference>
<dbReference type="SMART" id="SM00421">
    <property type="entry name" value="HTH_LUXR"/>
    <property type="match status" value="1"/>
</dbReference>
<dbReference type="EMBL" id="CP002659">
    <property type="protein sequence ID" value="AEC01951.1"/>
    <property type="molecule type" value="Genomic_DNA"/>
</dbReference>
<dbReference type="Gene3D" id="3.40.50.2300">
    <property type="match status" value="1"/>
</dbReference>
<feature type="domain" description="Response regulatory" evidence="6">
    <location>
        <begin position="3"/>
        <end position="119"/>
    </location>
</feature>
<protein>
    <submittedName>
        <fullName evidence="7">Two component transcriptional regulator, LuxR family</fullName>
    </submittedName>
</protein>
<evidence type="ECO:0000256" key="1">
    <source>
        <dbReference type="ARBA" id="ARBA00022553"/>
    </source>
</evidence>
<dbReference type="Proteomes" id="UP000007939">
    <property type="component" value="Chromosome"/>
</dbReference>
<accession>F4GLI1</accession>
<dbReference type="GO" id="GO:0003677">
    <property type="term" value="F:DNA binding"/>
    <property type="evidence" value="ECO:0007669"/>
    <property type="project" value="UniProtKB-KW"/>
</dbReference>
<evidence type="ECO:0000313" key="8">
    <source>
        <dbReference type="Proteomes" id="UP000007939"/>
    </source>
</evidence>
<dbReference type="CDD" id="cd06170">
    <property type="entry name" value="LuxR_C_like"/>
    <property type="match status" value="1"/>
</dbReference>
<evidence type="ECO:0000256" key="4">
    <source>
        <dbReference type="ARBA" id="ARBA00023163"/>
    </source>
</evidence>
<organism evidence="7 8">
    <name type="scientific">Parasphaerochaeta coccoides (strain ATCC BAA-1237 / DSM 17374 / SPN1)</name>
    <name type="common">Sphaerochaeta coccoides</name>
    <dbReference type="NCBI Taxonomy" id="760011"/>
    <lineage>
        <taxon>Bacteria</taxon>
        <taxon>Pseudomonadati</taxon>
        <taxon>Spirochaetota</taxon>
        <taxon>Spirochaetia</taxon>
        <taxon>Spirochaetales</taxon>
        <taxon>Sphaerochaetaceae</taxon>
        <taxon>Parasphaerochaeta</taxon>
    </lineage>
</organism>
<dbReference type="SUPFAM" id="SSF52172">
    <property type="entry name" value="CheY-like"/>
    <property type="match status" value="1"/>
</dbReference>
<dbReference type="GO" id="GO:0000160">
    <property type="term" value="P:phosphorelay signal transduction system"/>
    <property type="evidence" value="ECO:0007669"/>
    <property type="project" value="InterPro"/>
</dbReference>
<evidence type="ECO:0000256" key="3">
    <source>
        <dbReference type="ARBA" id="ARBA00023125"/>
    </source>
</evidence>
<feature type="modified residue" description="4-aspartylphosphate" evidence="5">
    <location>
        <position position="54"/>
    </location>
</feature>
<evidence type="ECO:0000259" key="6">
    <source>
        <dbReference type="PROSITE" id="PS50110"/>
    </source>
</evidence>
<dbReference type="PRINTS" id="PR00038">
    <property type="entry name" value="HTHLUXR"/>
</dbReference>